<organism evidence="3 4">
    <name type="scientific">Streptomyces cupreus</name>
    <dbReference type="NCBI Taxonomy" id="2759956"/>
    <lineage>
        <taxon>Bacteria</taxon>
        <taxon>Bacillati</taxon>
        <taxon>Actinomycetota</taxon>
        <taxon>Actinomycetes</taxon>
        <taxon>Kitasatosporales</taxon>
        <taxon>Streptomycetaceae</taxon>
        <taxon>Streptomyces</taxon>
    </lineage>
</organism>
<evidence type="ECO:0000256" key="2">
    <source>
        <dbReference type="SAM" id="Phobius"/>
    </source>
</evidence>
<feature type="transmembrane region" description="Helical" evidence="2">
    <location>
        <begin position="76"/>
        <end position="95"/>
    </location>
</feature>
<evidence type="ECO:0000313" key="3">
    <source>
        <dbReference type="EMBL" id="MBC2903161.1"/>
    </source>
</evidence>
<accession>A0A7X1J2R5</accession>
<sequence length="147" mass="15712">MSALPERYQRYAHPGQPAVRLGEVELRDDRDPVVYVPDAYGQMVPMRRSQLPAAPSRTEPRDLAPQPLLDPVAQRILSGGLGVGAAGAGLGWGAGQVFAGMALMGTSGLLLFLGLLLAAGVRGRGGMHVHQEVHNHARWFGRNTTNL</sequence>
<comment type="caution">
    <text evidence="3">The sequence shown here is derived from an EMBL/GenBank/DDBJ whole genome shotgun (WGS) entry which is preliminary data.</text>
</comment>
<dbReference type="Proteomes" id="UP000584670">
    <property type="component" value="Unassembled WGS sequence"/>
</dbReference>
<proteinExistence type="predicted"/>
<protein>
    <submittedName>
        <fullName evidence="3">Uncharacterized protein</fullName>
    </submittedName>
</protein>
<keyword evidence="4" id="KW-1185">Reference proteome</keyword>
<feature type="region of interest" description="Disordered" evidence="1">
    <location>
        <begin position="46"/>
        <end position="65"/>
    </location>
</feature>
<keyword evidence="2" id="KW-1133">Transmembrane helix</keyword>
<keyword evidence="2" id="KW-0472">Membrane</keyword>
<feature type="transmembrane region" description="Helical" evidence="2">
    <location>
        <begin position="101"/>
        <end position="121"/>
    </location>
</feature>
<keyword evidence="2" id="KW-0812">Transmembrane</keyword>
<dbReference type="AlphaFoldDB" id="A0A7X1J2R5"/>
<name>A0A7X1J2R5_9ACTN</name>
<evidence type="ECO:0000313" key="4">
    <source>
        <dbReference type="Proteomes" id="UP000584670"/>
    </source>
</evidence>
<dbReference type="EMBL" id="JACMSF010000015">
    <property type="protein sequence ID" value="MBC2903161.1"/>
    <property type="molecule type" value="Genomic_DNA"/>
</dbReference>
<dbReference type="RefSeq" id="WP_186283049.1">
    <property type="nucleotide sequence ID" value="NZ_JACMSF010000015.1"/>
</dbReference>
<gene>
    <name evidence="3" type="ORF">H4N64_16400</name>
</gene>
<evidence type="ECO:0000256" key="1">
    <source>
        <dbReference type="SAM" id="MobiDB-lite"/>
    </source>
</evidence>
<reference evidence="3 4" key="1">
    <citation type="submission" date="2020-08" db="EMBL/GenBank/DDBJ databases">
        <title>Streptomyces sp. PSKA01 genome sequencing and assembly.</title>
        <authorList>
            <person name="Mandal S."/>
            <person name="Maiti P.K."/>
            <person name="Das P."/>
        </authorList>
    </citation>
    <scope>NUCLEOTIDE SEQUENCE [LARGE SCALE GENOMIC DNA]</scope>
    <source>
        <strain evidence="3 4">PSKA01</strain>
    </source>
</reference>